<dbReference type="eggNOG" id="ENOG5031UX5">
    <property type="taxonomic scope" value="Bacteria"/>
</dbReference>
<accession>K9ZPQ7</accession>
<dbReference type="RefSeq" id="WP_015217381.1">
    <property type="nucleotide sequence ID" value="NC_019771.1"/>
</dbReference>
<proteinExistence type="predicted"/>
<organism evidence="1 2">
    <name type="scientific">Anabaena cylindrica (strain ATCC 27899 / PCC 7122)</name>
    <dbReference type="NCBI Taxonomy" id="272123"/>
    <lineage>
        <taxon>Bacteria</taxon>
        <taxon>Bacillati</taxon>
        <taxon>Cyanobacteriota</taxon>
        <taxon>Cyanophyceae</taxon>
        <taxon>Nostocales</taxon>
        <taxon>Nostocaceae</taxon>
        <taxon>Anabaena</taxon>
    </lineage>
</organism>
<dbReference type="KEGG" id="acy:Anacy_5454"/>
<keyword evidence="2" id="KW-1185">Reference proteome</keyword>
<dbReference type="STRING" id="272123.Anacy_5454"/>
<dbReference type="OrthoDB" id="457795at2"/>
<dbReference type="EMBL" id="CP003659">
    <property type="protein sequence ID" value="AFZ60769.1"/>
    <property type="molecule type" value="Genomic_DNA"/>
</dbReference>
<dbReference type="PATRIC" id="fig|272123.3.peg.5908"/>
<dbReference type="Proteomes" id="UP000010474">
    <property type="component" value="Chromosome"/>
</dbReference>
<reference evidence="2" key="1">
    <citation type="journal article" date="2013" name="Proc. Natl. Acad. Sci. U.S.A.">
        <title>Improving the coverage of the cyanobacterial phylum using diversity-driven genome sequencing.</title>
        <authorList>
            <person name="Shih P.M."/>
            <person name="Wu D."/>
            <person name="Latifi A."/>
            <person name="Axen S.D."/>
            <person name="Fewer D.P."/>
            <person name="Talla E."/>
            <person name="Calteau A."/>
            <person name="Cai F."/>
            <person name="Tandeau de Marsac N."/>
            <person name="Rippka R."/>
            <person name="Herdman M."/>
            <person name="Sivonen K."/>
            <person name="Coursin T."/>
            <person name="Laurent T."/>
            <person name="Goodwin L."/>
            <person name="Nolan M."/>
            <person name="Davenport K.W."/>
            <person name="Han C.S."/>
            <person name="Rubin E.M."/>
            <person name="Eisen J.A."/>
            <person name="Woyke T."/>
            <person name="Gugger M."/>
            <person name="Kerfeld C.A."/>
        </authorList>
    </citation>
    <scope>NUCLEOTIDE SEQUENCE [LARGE SCALE GENOMIC DNA]</scope>
    <source>
        <strain evidence="2">ATCC 27899 / PCC 7122</strain>
    </source>
</reference>
<evidence type="ECO:0000313" key="2">
    <source>
        <dbReference type="Proteomes" id="UP000010474"/>
    </source>
</evidence>
<name>K9ZPQ7_ANACC</name>
<dbReference type="HOGENOM" id="CLU_1658332_0_0_3"/>
<dbReference type="AlphaFoldDB" id="K9ZPQ7"/>
<gene>
    <name evidence="1" type="ordered locus">Anacy_5454</name>
</gene>
<protein>
    <submittedName>
        <fullName evidence="1">Uncharacterized protein</fullName>
    </submittedName>
</protein>
<sequence length="157" mass="18055">MTKNHFSVQLHLLVPWDLPIEQELNEVDKTKLYEALTQLLLALKKPGVQEALITVNQALTNLEITDVITAEISSTETSLKTVEVEDFDNYFGVMHIQTQEPASCLVRSLLLAYRNFLELSQNFDDFDPIHIEMQKKGFETYTYLLSRVFSLCLEKIS</sequence>
<evidence type="ECO:0000313" key="1">
    <source>
        <dbReference type="EMBL" id="AFZ60769.1"/>
    </source>
</evidence>